<keyword evidence="1" id="KW-0732">Signal</keyword>
<accession>A0A1T4R860</accession>
<dbReference type="OrthoDB" id="6104586at2"/>
<feature type="signal peptide" evidence="1">
    <location>
        <begin position="1"/>
        <end position="34"/>
    </location>
</feature>
<evidence type="ECO:0000313" key="2">
    <source>
        <dbReference type="EMBL" id="SKA11996.1"/>
    </source>
</evidence>
<evidence type="ECO:0000313" key="3">
    <source>
        <dbReference type="Proteomes" id="UP000191116"/>
    </source>
</evidence>
<gene>
    <name evidence="2" type="ORF">CZ814_01220</name>
</gene>
<reference evidence="2 3" key="1">
    <citation type="submission" date="2017-02" db="EMBL/GenBank/DDBJ databases">
        <authorList>
            <person name="Peterson S.W."/>
        </authorList>
    </citation>
    <scope>NUCLEOTIDE SEQUENCE [LARGE SCALE GENOMIC DNA]</scope>
    <source>
        <strain evidence="2 3">CECT 9189</strain>
    </source>
</reference>
<dbReference type="Proteomes" id="UP000191116">
    <property type="component" value="Unassembled WGS sequence"/>
</dbReference>
<sequence>MRYIQQQPIRFLRESLCVVAMLTAGWSYTCAVHAQDILTATPVTYMLATELTYNTGLTTEYLPPKRYGVSRLPNWFASKGDVVTKEASKKAQTVITLGAIWPQDPLYAHARQGNINIVEIDASQAISPRAQGVAALRLEDGSTSIYSWLNPTNLSRMAAIVSDDLQRLWPEKAQQIEKNQQQLMGDVRSLINDQQQMLIEAGIDSVILLSKELEDFASGNQLFVVDRLTTPALEWTDKDKQKLSALLADDDSLWLLTTKKLTVFQQALLPKDVNVMVIDSIDRWGREGINQMEPLKRWQINVQLP</sequence>
<dbReference type="Gene3D" id="3.40.50.1980">
    <property type="entry name" value="Nitrogenase molybdenum iron protein domain"/>
    <property type="match status" value="1"/>
</dbReference>
<dbReference type="EMBL" id="FUWP01000004">
    <property type="protein sequence ID" value="SKA11996.1"/>
    <property type="molecule type" value="Genomic_DNA"/>
</dbReference>
<dbReference type="AlphaFoldDB" id="A0A1T4R860"/>
<name>A0A1T4R860_9GAMM</name>
<evidence type="ECO:0000256" key="1">
    <source>
        <dbReference type="SAM" id="SignalP"/>
    </source>
</evidence>
<dbReference type="SUPFAM" id="SSF53807">
    <property type="entry name" value="Helical backbone' metal receptor"/>
    <property type="match status" value="1"/>
</dbReference>
<proteinExistence type="predicted"/>
<feature type="chain" id="PRO_5010540725" evidence="1">
    <location>
        <begin position="35"/>
        <end position="305"/>
    </location>
</feature>
<organism evidence="2 3">
    <name type="scientific">Photobacterium toruni</name>
    <dbReference type="NCBI Taxonomy" id="1935446"/>
    <lineage>
        <taxon>Bacteria</taxon>
        <taxon>Pseudomonadati</taxon>
        <taxon>Pseudomonadota</taxon>
        <taxon>Gammaproteobacteria</taxon>
        <taxon>Vibrionales</taxon>
        <taxon>Vibrionaceae</taxon>
        <taxon>Photobacterium</taxon>
    </lineage>
</organism>
<protein>
    <submittedName>
        <fullName evidence="2">Periplasmic solute binding protein family protein</fullName>
    </submittedName>
</protein>